<accession>A0ABT0M916</accession>
<evidence type="ECO:0000313" key="3">
    <source>
        <dbReference type="Proteomes" id="UP001203004"/>
    </source>
</evidence>
<keyword evidence="3" id="KW-1185">Reference proteome</keyword>
<dbReference type="InterPro" id="IPR003382">
    <property type="entry name" value="Flavoprotein"/>
</dbReference>
<dbReference type="InterPro" id="IPR014214">
    <property type="entry name" value="Dipicolinic_acid_synth_B"/>
</dbReference>
<evidence type="ECO:0000313" key="2">
    <source>
        <dbReference type="EMBL" id="MCL1630835.1"/>
    </source>
</evidence>
<dbReference type="SUPFAM" id="SSF52507">
    <property type="entry name" value="Homo-oligomeric flavin-containing Cys decarboxylases, HFCD"/>
    <property type="match status" value="1"/>
</dbReference>
<comment type="caution">
    <text evidence="2">The sequence shown here is derived from an EMBL/GenBank/DDBJ whole genome shotgun (WGS) entry which is preliminary data.</text>
</comment>
<sequence>MSLKGRHIGFGITGSHCTYSQVVPQIEKLVDAGCSVSVFVTHTVKTTDTRFGKASDWIAKVEEISGHKVVDSIVDAEPYGPRKPLDCMVIAPLTGNSMSKFANAQTDSPVLMAAKATLRNGNPVVLGVSTNDGLGLNLQNIAKLIVAKNIYFIPFGQDDPVNKPNSLVSHMYLLTDTVEAAVDGKQMQPILLEKKQRINNRT</sequence>
<dbReference type="Pfam" id="PF02441">
    <property type="entry name" value="Flavoprotein"/>
    <property type="match status" value="1"/>
</dbReference>
<dbReference type="NCBIfam" id="TIGR02852">
    <property type="entry name" value="spore_dpaB"/>
    <property type="match status" value="1"/>
</dbReference>
<protein>
    <submittedName>
        <fullName evidence="2">Dipicolinate synthase subunit B</fullName>
    </submittedName>
</protein>
<dbReference type="EMBL" id="JAMAST010000002">
    <property type="protein sequence ID" value="MCL1630835.1"/>
    <property type="molecule type" value="Genomic_DNA"/>
</dbReference>
<dbReference type="InterPro" id="IPR036551">
    <property type="entry name" value="Flavin_trans-like"/>
</dbReference>
<dbReference type="Gene3D" id="3.40.50.1950">
    <property type="entry name" value="Flavin prenyltransferase-like"/>
    <property type="match status" value="1"/>
</dbReference>
<proteinExistence type="predicted"/>
<reference evidence="2 3" key="1">
    <citation type="submission" date="2022-05" db="EMBL/GenBank/DDBJ databases">
        <title>Sporolactobacillus sp nov CPB3-1, isolated from tree bark (Mangifera indica L.).</title>
        <authorList>
            <person name="Phuengjayaem S."/>
            <person name="Tanasupawat S."/>
        </authorList>
    </citation>
    <scope>NUCLEOTIDE SEQUENCE [LARGE SCALE GENOMIC DNA]</scope>
    <source>
        <strain evidence="2 3">CPB3-1</strain>
    </source>
</reference>
<name>A0ABT0M916_9BACL</name>
<evidence type="ECO:0000259" key="1">
    <source>
        <dbReference type="Pfam" id="PF02441"/>
    </source>
</evidence>
<dbReference type="NCBIfam" id="NF006161">
    <property type="entry name" value="PRK08305.1"/>
    <property type="match status" value="1"/>
</dbReference>
<gene>
    <name evidence="2" type="ORF">M3N64_02615</name>
</gene>
<dbReference type="RefSeq" id="WP_249097024.1">
    <property type="nucleotide sequence ID" value="NZ_JAMAST010000002.1"/>
</dbReference>
<dbReference type="PIRSF" id="PIRSF001390">
    <property type="entry name" value="Dipicolinate_synth_subunit_B"/>
    <property type="match status" value="1"/>
</dbReference>
<organism evidence="2 3">
    <name type="scientific">Sporolactobacillus mangiferae</name>
    <dbReference type="NCBI Taxonomy" id="2940498"/>
    <lineage>
        <taxon>Bacteria</taxon>
        <taxon>Bacillati</taxon>
        <taxon>Bacillota</taxon>
        <taxon>Bacilli</taxon>
        <taxon>Bacillales</taxon>
        <taxon>Sporolactobacillaceae</taxon>
        <taxon>Sporolactobacillus</taxon>
    </lineage>
</organism>
<feature type="domain" description="Flavoprotein" evidence="1">
    <location>
        <begin position="7"/>
        <end position="167"/>
    </location>
</feature>
<dbReference type="Proteomes" id="UP001203004">
    <property type="component" value="Unassembled WGS sequence"/>
</dbReference>